<proteinExistence type="predicted"/>
<keyword evidence="2" id="KW-1185">Reference proteome</keyword>
<name>A0ABN7C428_9GAMM</name>
<evidence type="ECO:0000313" key="2">
    <source>
        <dbReference type="Proteomes" id="UP001529514"/>
    </source>
</evidence>
<accession>A0ABN7C428</accession>
<dbReference type="EMBL" id="AP028978">
    <property type="protein sequence ID" value="BET97110.1"/>
    <property type="molecule type" value="Genomic_DNA"/>
</dbReference>
<protein>
    <submittedName>
        <fullName evidence="1">Uncharacterized protein</fullName>
    </submittedName>
</protein>
<evidence type="ECO:0000313" key="1">
    <source>
        <dbReference type="EMBL" id="BET97110.1"/>
    </source>
</evidence>
<dbReference type="RefSeq" id="WP_374050844.1">
    <property type="nucleotide sequence ID" value="NZ_AP028978.1"/>
</dbReference>
<organism evidence="1 2">
    <name type="scientific">Xenorhabdus taiwanensis</name>
    <dbReference type="NCBI Taxonomy" id="3085177"/>
    <lineage>
        <taxon>Bacteria</taxon>
        <taxon>Pseudomonadati</taxon>
        <taxon>Pseudomonadota</taxon>
        <taxon>Gammaproteobacteria</taxon>
        <taxon>Enterobacterales</taxon>
        <taxon>Morganellaceae</taxon>
        <taxon>Xenorhabdus</taxon>
    </lineage>
</organism>
<dbReference type="Proteomes" id="UP001529514">
    <property type="component" value="Chromosome"/>
</dbReference>
<sequence length="73" mass="8771">MSMNLEERVLLALDEHYPELRYKIDHYDVEVTQANCSIRMWIKGEVLPRYVIFDRDIDTDNLYLTHGISNEIR</sequence>
<reference evidence="1 2" key="1">
    <citation type="submission" date="2023-10" db="EMBL/GenBank/DDBJ databases">
        <title>Xenorhabdus taiwanensis sp. nov., a symbiotic bacterium associated with the entomopathogenic nematode Steinernema taiwanensis.</title>
        <authorList>
            <person name="Tseng C.T."/>
            <person name="Shu H.Y."/>
            <person name="Chen M.H."/>
            <person name="Fang Y.J."/>
            <person name="Wu T.L."/>
            <person name="Lin Y.C."/>
            <person name="Huang C.J."/>
        </authorList>
    </citation>
    <scope>NUCLEOTIDE SEQUENCE [LARGE SCALE GENOMIC DNA]</scope>
    <source>
        <strain evidence="1 2">TCT-1</strain>
    </source>
</reference>
<gene>
    <name evidence="1" type="ORF">TCT1_20310</name>
</gene>